<feature type="signal peptide" evidence="5">
    <location>
        <begin position="1"/>
        <end position="31"/>
    </location>
</feature>
<comment type="subcellular location">
    <subcellularLocation>
        <location evidence="1">Endoplasmic reticulum</location>
    </subcellularLocation>
</comment>
<dbReference type="EMBL" id="BAAALD010000027">
    <property type="protein sequence ID" value="GAA1086185.1"/>
    <property type="molecule type" value="Genomic_DNA"/>
</dbReference>
<dbReference type="InterPro" id="IPR012341">
    <property type="entry name" value="6hp_glycosidase-like_sf"/>
</dbReference>
<keyword evidence="3" id="KW-0256">Endoplasmic reticulum</keyword>
<dbReference type="InterPro" id="IPR006311">
    <property type="entry name" value="TAT_signal"/>
</dbReference>
<dbReference type="Proteomes" id="UP001499987">
    <property type="component" value="Unassembled WGS sequence"/>
</dbReference>
<dbReference type="InterPro" id="IPR044674">
    <property type="entry name" value="EDEM1/2/3"/>
</dbReference>
<comment type="caution">
    <text evidence="6">The sequence shown here is derived from an EMBL/GenBank/DDBJ whole genome shotgun (WGS) entry which is preliminary data.</text>
</comment>
<dbReference type="SUPFAM" id="SSF48225">
    <property type="entry name" value="Seven-hairpin glycosidases"/>
    <property type="match status" value="1"/>
</dbReference>
<evidence type="ECO:0000313" key="7">
    <source>
        <dbReference type="Proteomes" id="UP001499987"/>
    </source>
</evidence>
<dbReference type="PRINTS" id="PR00747">
    <property type="entry name" value="GLYHDRLASE47"/>
</dbReference>
<dbReference type="Pfam" id="PF01532">
    <property type="entry name" value="Glyco_hydro_47"/>
    <property type="match status" value="1"/>
</dbReference>
<reference evidence="6 7" key="1">
    <citation type="journal article" date="2019" name="Int. J. Syst. Evol. Microbiol.">
        <title>The Global Catalogue of Microorganisms (GCM) 10K type strain sequencing project: providing services to taxonomists for standard genome sequencing and annotation.</title>
        <authorList>
            <consortium name="The Broad Institute Genomics Platform"/>
            <consortium name="The Broad Institute Genome Sequencing Center for Infectious Disease"/>
            <person name="Wu L."/>
            <person name="Ma J."/>
        </authorList>
    </citation>
    <scope>NUCLEOTIDE SEQUENCE [LARGE SCALE GENOMIC DNA]</scope>
    <source>
        <strain evidence="6 7">JCM 13002</strain>
    </source>
</reference>
<dbReference type="RefSeq" id="WP_344624303.1">
    <property type="nucleotide sequence ID" value="NZ_BAAALD010000027.1"/>
</dbReference>
<keyword evidence="5" id="KW-0732">Signal</keyword>
<evidence type="ECO:0000256" key="3">
    <source>
        <dbReference type="ARBA" id="ARBA00022824"/>
    </source>
</evidence>
<sequence length="474" mass="52326">MRSLSLPRRRTVLSAAAVATAGAALARPAAAAPALAAPAAGMPDDAVAAREVRDEFVHSWEGYKRAAWGYDEVRPVSGGRNDFFADGRTFGLSIVEALDTLWLMELDDEVALAADWIERELDPAQDADVQVFETIIRLVGGLVAGYLCTGRQPLLDRCRELADRLLPAFTRSPTGMPYRYVNLRTGAVSGNTSPLAEIGSNILEFGMLSQLTGRQKYWDAAKRAMRAVFDRRSALGLLGTSLNIETGRWTDTTSCAPNPPVDSYYEYLWAGAELFGDGELGDWYRLLTGSVLRYQLEHRGGYAWYKQVDYATGRTTGRGASELGSFYPGLLGKGGDMDAAVDYYNTWTMILDNNPVVPEAIDYGDATVRSARNDLRPEYVNSSFDLWMLTGDRQYKETAYGYFAGLREHLRVPGGYTVAEDVTAAPLRRGDLTPGYWFAENPKYLYLMFAAAPRFDYRSGLLSTEGKLMRGAVR</sequence>
<comment type="similarity">
    <text evidence="2">Belongs to the glycosyl hydrolase 47 family.</text>
</comment>
<dbReference type="Gene3D" id="1.50.10.10">
    <property type="match status" value="1"/>
</dbReference>
<organism evidence="6 7">
    <name type="scientific">Kitasatospora arboriphila</name>
    <dbReference type="NCBI Taxonomy" id="258052"/>
    <lineage>
        <taxon>Bacteria</taxon>
        <taxon>Bacillati</taxon>
        <taxon>Actinomycetota</taxon>
        <taxon>Actinomycetes</taxon>
        <taxon>Kitasatosporales</taxon>
        <taxon>Streptomycetaceae</taxon>
        <taxon>Kitasatospora</taxon>
    </lineage>
</organism>
<protein>
    <recommendedName>
        <fullName evidence="8">Mannosyl-oligosaccharide alpha-1,2-mannosidase</fullName>
    </recommendedName>
</protein>
<evidence type="ECO:0000256" key="1">
    <source>
        <dbReference type="ARBA" id="ARBA00004240"/>
    </source>
</evidence>
<dbReference type="InterPro" id="IPR036026">
    <property type="entry name" value="Seven-hairpin_glycosidases"/>
</dbReference>
<keyword evidence="7" id="KW-1185">Reference proteome</keyword>
<evidence type="ECO:0000256" key="4">
    <source>
        <dbReference type="ARBA" id="ARBA00023180"/>
    </source>
</evidence>
<dbReference type="InterPro" id="IPR001382">
    <property type="entry name" value="Glyco_hydro_47"/>
</dbReference>
<evidence type="ECO:0000256" key="5">
    <source>
        <dbReference type="SAM" id="SignalP"/>
    </source>
</evidence>
<dbReference type="PANTHER" id="PTHR45679:SF5">
    <property type="entry name" value="ER DEGRADATION-ENHANCING ALPHA-MANNOSIDASE-LIKE PROTEIN 1"/>
    <property type="match status" value="1"/>
</dbReference>
<proteinExistence type="inferred from homology"/>
<evidence type="ECO:0000313" key="6">
    <source>
        <dbReference type="EMBL" id="GAA1086185.1"/>
    </source>
</evidence>
<dbReference type="PANTHER" id="PTHR45679">
    <property type="entry name" value="ER DEGRADATION-ENHANCING ALPHA-MANNOSIDASE-LIKE PROTEIN 2"/>
    <property type="match status" value="1"/>
</dbReference>
<gene>
    <name evidence="6" type="ORF">GCM10009663_32320</name>
</gene>
<evidence type="ECO:0000256" key="2">
    <source>
        <dbReference type="ARBA" id="ARBA00007658"/>
    </source>
</evidence>
<dbReference type="PROSITE" id="PS51318">
    <property type="entry name" value="TAT"/>
    <property type="match status" value="1"/>
</dbReference>
<evidence type="ECO:0008006" key="8">
    <source>
        <dbReference type="Google" id="ProtNLM"/>
    </source>
</evidence>
<feature type="chain" id="PRO_5047158983" description="Mannosyl-oligosaccharide alpha-1,2-mannosidase" evidence="5">
    <location>
        <begin position="32"/>
        <end position="474"/>
    </location>
</feature>
<keyword evidence="4" id="KW-0325">Glycoprotein</keyword>
<name>A0ABN1TIZ2_9ACTN</name>
<accession>A0ABN1TIZ2</accession>